<organism evidence="9 10">
    <name type="scientific">Corynebacterium tapiri</name>
    <dbReference type="NCBI Taxonomy" id="1448266"/>
    <lineage>
        <taxon>Bacteria</taxon>
        <taxon>Bacillati</taxon>
        <taxon>Actinomycetota</taxon>
        <taxon>Actinomycetes</taxon>
        <taxon>Mycobacteriales</taxon>
        <taxon>Corynebacteriaceae</taxon>
        <taxon>Corynebacterium</taxon>
    </lineage>
</organism>
<dbReference type="InterPro" id="IPR013563">
    <property type="entry name" value="Oligopep_ABC_C"/>
</dbReference>
<comment type="subcellular location">
    <subcellularLocation>
        <location evidence="1">Cell membrane</location>
        <topology evidence="1">Peripheral membrane protein</topology>
    </subcellularLocation>
</comment>
<dbReference type="SMART" id="SM00382">
    <property type="entry name" value="AAA"/>
    <property type="match status" value="2"/>
</dbReference>
<dbReference type="PROSITE" id="PS50893">
    <property type="entry name" value="ABC_TRANSPORTER_2"/>
    <property type="match status" value="2"/>
</dbReference>
<dbReference type="CDD" id="cd03257">
    <property type="entry name" value="ABC_NikE_OppD_transporters"/>
    <property type="match status" value="2"/>
</dbReference>
<dbReference type="GO" id="GO:0015833">
    <property type="term" value="P:peptide transport"/>
    <property type="evidence" value="ECO:0007669"/>
    <property type="project" value="InterPro"/>
</dbReference>
<evidence type="ECO:0000256" key="3">
    <source>
        <dbReference type="ARBA" id="ARBA00022448"/>
    </source>
</evidence>
<dbReference type="InterPro" id="IPR003439">
    <property type="entry name" value="ABC_transporter-like_ATP-bd"/>
</dbReference>
<keyword evidence="3" id="KW-0813">Transport</keyword>
<comment type="caution">
    <text evidence="9">The sequence shown here is derived from an EMBL/GenBank/DDBJ whole genome shotgun (WGS) entry which is preliminary data.</text>
</comment>
<keyword evidence="4" id="KW-1003">Cell membrane</keyword>
<dbReference type="AlphaFoldDB" id="A0A5C4U2P3"/>
<dbReference type="FunFam" id="3.40.50.300:FF:000016">
    <property type="entry name" value="Oligopeptide ABC transporter ATP-binding component"/>
    <property type="match status" value="2"/>
</dbReference>
<keyword evidence="5" id="KW-0547">Nucleotide-binding</keyword>
<evidence type="ECO:0000256" key="4">
    <source>
        <dbReference type="ARBA" id="ARBA00022475"/>
    </source>
</evidence>
<keyword evidence="10" id="KW-1185">Reference proteome</keyword>
<evidence type="ECO:0000313" key="9">
    <source>
        <dbReference type="EMBL" id="TNL96825.1"/>
    </source>
</evidence>
<feature type="domain" description="ABC transporter" evidence="8">
    <location>
        <begin position="22"/>
        <end position="269"/>
    </location>
</feature>
<dbReference type="GO" id="GO:0005524">
    <property type="term" value="F:ATP binding"/>
    <property type="evidence" value="ECO:0007669"/>
    <property type="project" value="UniProtKB-KW"/>
</dbReference>
<name>A0A5C4U2P3_9CORY</name>
<dbReference type="PANTHER" id="PTHR43297">
    <property type="entry name" value="OLIGOPEPTIDE TRANSPORT ATP-BINDING PROTEIN APPD"/>
    <property type="match status" value="1"/>
</dbReference>
<dbReference type="NCBIfam" id="TIGR01727">
    <property type="entry name" value="oligo_HPY"/>
    <property type="match status" value="2"/>
</dbReference>
<dbReference type="PANTHER" id="PTHR43297:SF2">
    <property type="entry name" value="DIPEPTIDE TRANSPORT ATP-BINDING PROTEIN DPPD"/>
    <property type="match status" value="1"/>
</dbReference>
<protein>
    <submittedName>
        <fullName evidence="9">ABC transporter ATP-binding protein</fullName>
    </submittedName>
</protein>
<sequence>MSTPLDHTSATPANQDELVLSVRDLDVSFPTEAGTVNAVRGVSFDLHRGETLAIVGESGSGKSVTATSVMGLLPEYADVSGSIQLRGRELLGLSDKELSGIRGKDIGMIFQDPLSALTPVFDVGTQIVEALQAHSSMSKKEAWDRAADLLDLVGIPKPKERLRSFPHQFSGGMRQRVVIAIAIANNPDVLIADEPTTALDVTIQAQILDVIEKVQRELGTATIMITHDMGVVAGTADQVMVMYAGRPVEKAGVYDLFDSPRMPYTVGLLGSIPSAAERSSGPLTTIEGAPPLLVNLPDACPFAARCPIASEECTAAEPPLIRVGEGHEAACIKTDQVSRDRIFLPQPAPEAIVDKVPREELPTVLEVSNLRKTFPITKGALFKRKVGSVDAVAGLDFDIRQGECFAIVGESGSGKTTTLLNIMDLAPDDGSTIVLGGKDVSGFNSRERRLARKDLQIVFQDPMGALNPRLTVAEILREPLDALGWKGDVNARLRELMDLVGLDPAHIDRFPGAFSGGQRQRISLARALAAEPKLIVLDEPVSALDVSIQAGVLNLLDELKAKLNVSFLFVAHDLSVIRHISDRAAVMYRGKFVEIGDTDALFDAPTHPYTRALLSAIPLPDPRAPRSDKDKALLPLSDVDESVGCHFRARCPLYRQLAPDERTSCETVEPPLEPLTNDPSLDHRHACLFPTHPKEL</sequence>
<evidence type="ECO:0000256" key="2">
    <source>
        <dbReference type="ARBA" id="ARBA00005417"/>
    </source>
</evidence>
<dbReference type="InterPro" id="IPR017871">
    <property type="entry name" value="ABC_transporter-like_CS"/>
</dbReference>
<dbReference type="Gene3D" id="3.40.50.300">
    <property type="entry name" value="P-loop containing nucleotide triphosphate hydrolases"/>
    <property type="match status" value="2"/>
</dbReference>
<proteinExistence type="inferred from homology"/>
<dbReference type="Pfam" id="PF00005">
    <property type="entry name" value="ABC_tran"/>
    <property type="match status" value="2"/>
</dbReference>
<dbReference type="Proteomes" id="UP000312032">
    <property type="component" value="Unassembled WGS sequence"/>
</dbReference>
<dbReference type="InterPro" id="IPR027417">
    <property type="entry name" value="P-loop_NTPase"/>
</dbReference>
<evidence type="ECO:0000256" key="5">
    <source>
        <dbReference type="ARBA" id="ARBA00022741"/>
    </source>
</evidence>
<dbReference type="Pfam" id="PF08352">
    <property type="entry name" value="oligo_HPY"/>
    <property type="match status" value="2"/>
</dbReference>
<keyword evidence="6 9" id="KW-0067">ATP-binding</keyword>
<feature type="domain" description="ABC transporter" evidence="8">
    <location>
        <begin position="365"/>
        <end position="614"/>
    </location>
</feature>
<reference evidence="9 10" key="1">
    <citation type="submission" date="2019-06" db="EMBL/GenBank/DDBJ databases">
        <authorList>
            <person name="Li J."/>
        </authorList>
    </citation>
    <scope>NUCLEOTIDE SEQUENCE [LARGE SCALE GENOMIC DNA]</scope>
    <source>
        <strain evidence="9 10">LMG 28165</strain>
    </source>
</reference>
<dbReference type="OrthoDB" id="8036461at2"/>
<dbReference type="GO" id="GO:0016887">
    <property type="term" value="F:ATP hydrolysis activity"/>
    <property type="evidence" value="ECO:0007669"/>
    <property type="project" value="InterPro"/>
</dbReference>
<evidence type="ECO:0000313" key="10">
    <source>
        <dbReference type="Proteomes" id="UP000312032"/>
    </source>
</evidence>
<evidence type="ECO:0000259" key="8">
    <source>
        <dbReference type="PROSITE" id="PS50893"/>
    </source>
</evidence>
<evidence type="ECO:0000256" key="7">
    <source>
        <dbReference type="ARBA" id="ARBA00023136"/>
    </source>
</evidence>
<comment type="similarity">
    <text evidence="2">Belongs to the ABC transporter superfamily.</text>
</comment>
<dbReference type="NCBIfam" id="NF007739">
    <property type="entry name" value="PRK10419.1"/>
    <property type="match status" value="2"/>
</dbReference>
<accession>A0A5C4U2P3</accession>
<dbReference type="SUPFAM" id="SSF52540">
    <property type="entry name" value="P-loop containing nucleoside triphosphate hydrolases"/>
    <property type="match status" value="2"/>
</dbReference>
<dbReference type="EMBL" id="VDHJ01000009">
    <property type="protein sequence ID" value="TNL96825.1"/>
    <property type="molecule type" value="Genomic_DNA"/>
</dbReference>
<dbReference type="PROSITE" id="PS00211">
    <property type="entry name" value="ABC_TRANSPORTER_1"/>
    <property type="match status" value="2"/>
</dbReference>
<dbReference type="InterPro" id="IPR050388">
    <property type="entry name" value="ABC_Ni/Peptide_Import"/>
</dbReference>
<keyword evidence="7" id="KW-0472">Membrane</keyword>
<evidence type="ECO:0000256" key="1">
    <source>
        <dbReference type="ARBA" id="ARBA00004202"/>
    </source>
</evidence>
<dbReference type="GO" id="GO:0005886">
    <property type="term" value="C:plasma membrane"/>
    <property type="evidence" value="ECO:0007669"/>
    <property type="project" value="UniProtKB-SubCell"/>
</dbReference>
<evidence type="ECO:0000256" key="6">
    <source>
        <dbReference type="ARBA" id="ARBA00022840"/>
    </source>
</evidence>
<dbReference type="NCBIfam" id="NF008453">
    <property type="entry name" value="PRK11308.1"/>
    <property type="match status" value="2"/>
</dbReference>
<gene>
    <name evidence="9" type="ORF">FHE74_07330</name>
</gene>
<dbReference type="InterPro" id="IPR003593">
    <property type="entry name" value="AAA+_ATPase"/>
</dbReference>
<dbReference type="RefSeq" id="WP_139465854.1">
    <property type="nucleotide sequence ID" value="NZ_VDHJ01000009.1"/>
</dbReference>